<feature type="signal peptide" evidence="10">
    <location>
        <begin position="1"/>
        <end position="21"/>
    </location>
</feature>
<protein>
    <submittedName>
        <fullName evidence="13">SusC/RagA family TonB-linked outer membrane protein</fullName>
    </submittedName>
</protein>
<dbReference type="Pfam" id="PF00593">
    <property type="entry name" value="TonB_dep_Rec_b-barrel"/>
    <property type="match status" value="1"/>
</dbReference>
<dbReference type="Gene3D" id="2.40.170.20">
    <property type="entry name" value="TonB-dependent receptor, beta-barrel domain"/>
    <property type="match status" value="1"/>
</dbReference>
<keyword evidence="4 8" id="KW-0812">Transmembrane</keyword>
<evidence type="ECO:0000256" key="2">
    <source>
        <dbReference type="ARBA" id="ARBA00022448"/>
    </source>
</evidence>
<evidence type="ECO:0000256" key="5">
    <source>
        <dbReference type="ARBA" id="ARBA00023077"/>
    </source>
</evidence>
<evidence type="ECO:0000256" key="3">
    <source>
        <dbReference type="ARBA" id="ARBA00022452"/>
    </source>
</evidence>
<dbReference type="InterPro" id="IPR036942">
    <property type="entry name" value="Beta-barrel_TonB_sf"/>
</dbReference>
<dbReference type="InterPro" id="IPR023997">
    <property type="entry name" value="TonB-dep_OMP_SusC/RagA_CS"/>
</dbReference>
<evidence type="ECO:0000256" key="9">
    <source>
        <dbReference type="RuleBase" id="RU003357"/>
    </source>
</evidence>
<dbReference type="SUPFAM" id="SSF56935">
    <property type="entry name" value="Porins"/>
    <property type="match status" value="1"/>
</dbReference>
<evidence type="ECO:0000256" key="7">
    <source>
        <dbReference type="ARBA" id="ARBA00023237"/>
    </source>
</evidence>
<dbReference type="NCBIfam" id="TIGR04057">
    <property type="entry name" value="SusC_RagA_signa"/>
    <property type="match status" value="1"/>
</dbReference>
<evidence type="ECO:0000313" key="13">
    <source>
        <dbReference type="EMBL" id="MVT11767.1"/>
    </source>
</evidence>
<keyword evidence="6 8" id="KW-0472">Membrane</keyword>
<feature type="domain" description="TonB-dependent receptor-like beta-barrel" evidence="11">
    <location>
        <begin position="431"/>
        <end position="921"/>
    </location>
</feature>
<keyword evidence="2 8" id="KW-0813">Transport</keyword>
<dbReference type="InterPro" id="IPR008969">
    <property type="entry name" value="CarboxyPept-like_regulatory"/>
</dbReference>
<keyword evidence="5 9" id="KW-0798">TonB box</keyword>
<feature type="domain" description="TonB-dependent receptor plug" evidence="12">
    <location>
        <begin position="120"/>
        <end position="239"/>
    </location>
</feature>
<dbReference type="Pfam" id="PF07715">
    <property type="entry name" value="Plug"/>
    <property type="match status" value="1"/>
</dbReference>
<evidence type="ECO:0000256" key="10">
    <source>
        <dbReference type="SAM" id="SignalP"/>
    </source>
</evidence>
<keyword evidence="14" id="KW-1185">Reference proteome</keyword>
<organism evidence="13 14">
    <name type="scientific">Chitinophaga tropicalis</name>
    <dbReference type="NCBI Taxonomy" id="2683588"/>
    <lineage>
        <taxon>Bacteria</taxon>
        <taxon>Pseudomonadati</taxon>
        <taxon>Bacteroidota</taxon>
        <taxon>Chitinophagia</taxon>
        <taxon>Chitinophagales</taxon>
        <taxon>Chitinophagaceae</taxon>
        <taxon>Chitinophaga</taxon>
    </lineage>
</organism>
<dbReference type="Gene3D" id="2.60.40.1120">
    <property type="entry name" value="Carboxypeptidase-like, regulatory domain"/>
    <property type="match status" value="1"/>
</dbReference>
<comment type="caution">
    <text evidence="13">The sequence shown here is derived from an EMBL/GenBank/DDBJ whole genome shotgun (WGS) entry which is preliminary data.</text>
</comment>
<gene>
    <name evidence="13" type="ORF">GO493_26120</name>
</gene>
<dbReference type="EMBL" id="WRXN01000016">
    <property type="protein sequence ID" value="MVT11767.1"/>
    <property type="molecule type" value="Genomic_DNA"/>
</dbReference>
<dbReference type="Proteomes" id="UP000461730">
    <property type="component" value="Unassembled WGS sequence"/>
</dbReference>
<sequence length="1107" mass="120731">MKNSLFLFAVLSVLCFQYGWAQQKATITGVVKDSKGYPLPGVSVSEKGTTNGGVTDMSGNYKINAHPAGTLVFSFIGYLKKEVAIGGNNSLNVSLDEDQKGLQEVVVTALGMKRESKALGYSMTEVKGSEVALSGQVNPVNALQGKVAGVNITTGGGGPQSSARILIRGNNSLGLNNQPLFVVDGVFMENAITGGDQWGNSQDFGNMMKNLNPDDFESVSVLKGGAATALYGSRGQNGVIIITTKKGFARKGLGVTVSHSQLYDKAYKSLDFQNIYGVGDEPKDFPVDSNGDPYLPENDWGTISYGAKMQGQRVKDWQGNWINYSPQPNNLLDLYRTGSSLNTNVAIDGGNQNTTFRLSFSNNLTKGIAPGNDFRRNNFNLRATHKLSDKVSVDVGAIYGKTNVENPAVNGGNENLVFSSVYKMSRNFNTKYWKDRYIDPEGGVLRNDPYDMSSTFFRLNKYTTTQDEDNFQGRIGLKVDVTNWLNLRLNADFQSNSQQYERRELGTGLGFSGGYYNLTSTTNMQHRLQAILAGHRKLTADLEMDLSVGGETYRYGYGNYNKAETRGGLKAPGQFYMSNSVLDPLATARVIKGVRTDAVYAFANFAFKDQLYLDLTGRNDWNSTLMYSDGHGVSNYFYPSASLSWLFSETFHLDGSVLSFGKLRASYAGTGGGTEAYTTGKGTYSFIGNYISNDGSQIPRYGFDGDVLGNPNLKNEFTKNYEVGADIRFLDNRVGIDVAWYRKNTTNQIIALKMPQESGVSSRLINAGNVQNQGIEILLTTVPVKSKNVDWTSTVSFTRNKNKVIDIAPGVDAIELPNAYSQGYDVLVIARKGQEYGVMQTRYAFTHYQAKDGSGNPVTSASNGKRVLNSAGRFLRSSDAGLGYVDIGTIQPKFQSSWTNAVRYKNFTLSILIDAKYGGKYSSATYGYAYAQGQLKNTLFGRDAASGGIAFTDASGVSHNDGIIPDGVFNKGISLTPIAGGSPVDVSGMSYQEAYEQGLVRPKRAWDYYYRLGSWGAGIRENGIFDNSWIAVREVTVGYNVPAALYSKLKLNSLRVNLVGRNLFYIHNSLPMGLNPEGLYNNSSASAADYGGVPFVRTMGFNLQAAF</sequence>
<comment type="similarity">
    <text evidence="8 9">Belongs to the TonB-dependent receptor family.</text>
</comment>
<comment type="subcellular location">
    <subcellularLocation>
        <location evidence="1 8">Cell outer membrane</location>
        <topology evidence="1 8">Multi-pass membrane protein</topology>
    </subcellularLocation>
</comment>
<keyword evidence="10" id="KW-0732">Signal</keyword>
<dbReference type="PROSITE" id="PS52016">
    <property type="entry name" value="TONB_DEPENDENT_REC_3"/>
    <property type="match status" value="1"/>
</dbReference>
<dbReference type="InterPro" id="IPR023996">
    <property type="entry name" value="TonB-dep_OMP_SusC/RagA"/>
</dbReference>
<dbReference type="NCBIfam" id="TIGR04056">
    <property type="entry name" value="OMP_RagA_SusC"/>
    <property type="match status" value="1"/>
</dbReference>
<feature type="chain" id="PRO_5029866238" evidence="10">
    <location>
        <begin position="22"/>
        <end position="1107"/>
    </location>
</feature>
<reference evidence="13 14" key="1">
    <citation type="submission" date="2019-12" db="EMBL/GenBank/DDBJ databases">
        <title>Chitinophaga sp. strain ysch24 (GDMCC 1.1355), whole genome shotgun sequence.</title>
        <authorList>
            <person name="Zhang X."/>
        </authorList>
    </citation>
    <scope>NUCLEOTIDE SEQUENCE [LARGE SCALE GENOMIC DNA]</scope>
    <source>
        <strain evidence="14">ysch24</strain>
    </source>
</reference>
<dbReference type="InterPro" id="IPR012910">
    <property type="entry name" value="Plug_dom"/>
</dbReference>
<dbReference type="AlphaFoldDB" id="A0A7K1UBK3"/>
<dbReference type="InterPro" id="IPR039426">
    <property type="entry name" value="TonB-dep_rcpt-like"/>
</dbReference>
<keyword evidence="7 8" id="KW-0998">Cell outer membrane</keyword>
<evidence type="ECO:0000313" key="14">
    <source>
        <dbReference type="Proteomes" id="UP000461730"/>
    </source>
</evidence>
<evidence type="ECO:0000259" key="12">
    <source>
        <dbReference type="Pfam" id="PF07715"/>
    </source>
</evidence>
<evidence type="ECO:0000256" key="1">
    <source>
        <dbReference type="ARBA" id="ARBA00004571"/>
    </source>
</evidence>
<evidence type="ECO:0000256" key="8">
    <source>
        <dbReference type="PROSITE-ProRule" id="PRU01360"/>
    </source>
</evidence>
<dbReference type="InterPro" id="IPR037066">
    <property type="entry name" value="Plug_dom_sf"/>
</dbReference>
<accession>A0A7K1UBK3</accession>
<evidence type="ECO:0000259" key="11">
    <source>
        <dbReference type="Pfam" id="PF00593"/>
    </source>
</evidence>
<evidence type="ECO:0000256" key="4">
    <source>
        <dbReference type="ARBA" id="ARBA00022692"/>
    </source>
</evidence>
<dbReference type="Gene3D" id="2.170.130.10">
    <property type="entry name" value="TonB-dependent receptor, plug domain"/>
    <property type="match status" value="1"/>
</dbReference>
<dbReference type="Pfam" id="PF13715">
    <property type="entry name" value="CarbopepD_reg_2"/>
    <property type="match status" value="1"/>
</dbReference>
<dbReference type="SUPFAM" id="SSF49464">
    <property type="entry name" value="Carboxypeptidase regulatory domain-like"/>
    <property type="match status" value="1"/>
</dbReference>
<name>A0A7K1UBK3_9BACT</name>
<dbReference type="GO" id="GO:0009279">
    <property type="term" value="C:cell outer membrane"/>
    <property type="evidence" value="ECO:0007669"/>
    <property type="project" value="UniProtKB-SubCell"/>
</dbReference>
<proteinExistence type="inferred from homology"/>
<dbReference type="RefSeq" id="WP_157309189.1">
    <property type="nucleotide sequence ID" value="NZ_WRXN01000016.1"/>
</dbReference>
<dbReference type="InterPro" id="IPR000531">
    <property type="entry name" value="Beta-barrel_TonB"/>
</dbReference>
<keyword evidence="3 8" id="KW-1134">Transmembrane beta strand</keyword>
<evidence type="ECO:0000256" key="6">
    <source>
        <dbReference type="ARBA" id="ARBA00023136"/>
    </source>
</evidence>